<sequence length="151" mass="16346">MDGVDARVSRRRGWHPHEASHTPMGVGIWRHAWGGDALWRHKAGASRAPRSWTGPQGVLQLKREGKKAHEPVASGADFPTQGLSLCPWGPRNFPGNLHLAQIYPLSPPTLAVASQEAPATVLKTKFSSVIPLCSACVIHETGKSPGLQRKK</sequence>
<feature type="region of interest" description="Disordered" evidence="1">
    <location>
        <begin position="1"/>
        <end position="21"/>
    </location>
</feature>
<feature type="region of interest" description="Disordered" evidence="1">
    <location>
        <begin position="47"/>
        <end position="76"/>
    </location>
</feature>
<organism evidence="2">
    <name type="scientific">Homo sapiens</name>
    <name type="common">Human</name>
    <dbReference type="NCBI Taxonomy" id="9606"/>
    <lineage>
        <taxon>Eukaryota</taxon>
        <taxon>Metazoa</taxon>
        <taxon>Chordata</taxon>
        <taxon>Craniata</taxon>
        <taxon>Vertebrata</taxon>
        <taxon>Euteleostomi</taxon>
        <taxon>Mammalia</taxon>
        <taxon>Eutheria</taxon>
        <taxon>Euarchontoglires</taxon>
        <taxon>Primates</taxon>
        <taxon>Haplorrhini</taxon>
        <taxon>Catarrhini</taxon>
        <taxon>Hominidae</taxon>
        <taxon>Homo</taxon>
    </lineage>
</organism>
<evidence type="ECO:0000313" key="2">
    <source>
        <dbReference type="EMBL" id="BAC86354.1"/>
    </source>
</evidence>
<name>Q6ZU72_HUMAN</name>
<reference evidence="2" key="1">
    <citation type="submission" date="2003-07" db="EMBL/GenBank/DDBJ databases">
        <title>NEDO human cDNA sequencing project.</title>
        <authorList>
            <person name="Tashiro H."/>
            <person name="Yamazaki M."/>
            <person name="Watanabe K."/>
            <person name="Kumagai A."/>
            <person name="Itakura S."/>
            <person name="Fukuzumi Y."/>
            <person name="Fujimori Y."/>
            <person name="Komiyama M."/>
            <person name="Sugiyama T."/>
            <person name="Irie R."/>
            <person name="Otsuki T."/>
            <person name="Sato H."/>
            <person name="Wakamatsu A."/>
            <person name="Ishii S."/>
            <person name="Yamamoto J."/>
            <person name="Isono Y."/>
            <person name="Kawai-Hio Y."/>
            <person name="Saito K."/>
            <person name="Nishikawa T."/>
            <person name="Kimura K."/>
            <person name="Yamashita H."/>
            <person name="Matsuo K."/>
            <person name="Nakamura Y."/>
            <person name="Sekine M."/>
            <person name="Kikuchi H."/>
            <person name="Kanda K."/>
            <person name="Wagatsuma M."/>
            <person name="Murakawa K."/>
            <person name="Kanehori K."/>
            <person name="Takahashi-Fujii A."/>
            <person name="Oshima A."/>
            <person name="Sugiyama A."/>
            <person name="Kawakami B."/>
            <person name="Suzuki Y."/>
            <person name="Sugano S."/>
            <person name="Nagahari K."/>
            <person name="Masuho Y."/>
            <person name="Nagai K."/>
            <person name="Isogai T."/>
        </authorList>
    </citation>
    <scope>NUCLEOTIDE SEQUENCE</scope>
    <source>
        <tissue evidence="2">Testis</tissue>
    </source>
</reference>
<evidence type="ECO:0000256" key="1">
    <source>
        <dbReference type="SAM" id="MobiDB-lite"/>
    </source>
</evidence>
<protein>
    <submittedName>
        <fullName evidence="2">cDNA FLJ43956 fis, clone TESTI4015681</fullName>
    </submittedName>
</protein>
<feature type="compositionally biased region" description="Basic and acidic residues" evidence="1">
    <location>
        <begin position="61"/>
        <end position="70"/>
    </location>
</feature>
<dbReference type="AlphaFoldDB" id="Q6ZU72"/>
<proteinExistence type="evidence at transcript level"/>
<dbReference type="EMBL" id="AK125944">
    <property type="protein sequence ID" value="BAC86354.1"/>
    <property type="molecule type" value="mRNA"/>
</dbReference>
<accession>Q6ZU72</accession>